<accession>A0ABV8G274</accession>
<protein>
    <submittedName>
        <fullName evidence="1">Helix-turn-helix transcriptional regulator</fullName>
    </submittedName>
</protein>
<reference evidence="2" key="1">
    <citation type="journal article" date="2019" name="Int. J. Syst. Evol. Microbiol.">
        <title>The Global Catalogue of Microorganisms (GCM) 10K type strain sequencing project: providing services to taxonomists for standard genome sequencing and annotation.</title>
        <authorList>
            <consortium name="The Broad Institute Genomics Platform"/>
            <consortium name="The Broad Institute Genome Sequencing Center for Infectious Disease"/>
            <person name="Wu L."/>
            <person name="Ma J."/>
        </authorList>
    </citation>
    <scope>NUCLEOTIDE SEQUENCE [LARGE SCALE GENOMIC DNA]</scope>
    <source>
        <strain evidence="2">TBRC 1276</strain>
    </source>
</reference>
<evidence type="ECO:0000313" key="2">
    <source>
        <dbReference type="Proteomes" id="UP001595851"/>
    </source>
</evidence>
<keyword evidence="2" id="KW-1185">Reference proteome</keyword>
<proteinExistence type="predicted"/>
<dbReference type="Proteomes" id="UP001595851">
    <property type="component" value="Unassembled WGS sequence"/>
</dbReference>
<sequence>MMATVNLCLRDDSDPEPVDLDALSPRARALAEAVAQRLGGRCTIWVQSEKTIRQTMPDAERWYSADELDQPYRMGWSGWSHYPADSVMSQHDYLEQQCRRIPPQYSIIGAFAQQPVPSYEEGAADKGMTRDQVLKWLEAHGRKIAPSTWSAYTARGQAPKPSRYIGRTPIWDEADLIAWLER</sequence>
<comment type="caution">
    <text evidence="1">The sequence shown here is derived from an EMBL/GenBank/DDBJ whole genome shotgun (WGS) entry which is preliminary data.</text>
</comment>
<organism evidence="1 2">
    <name type="scientific">Nonomuraea purpurea</name>
    <dbReference type="NCBI Taxonomy" id="1849276"/>
    <lineage>
        <taxon>Bacteria</taxon>
        <taxon>Bacillati</taxon>
        <taxon>Actinomycetota</taxon>
        <taxon>Actinomycetes</taxon>
        <taxon>Streptosporangiales</taxon>
        <taxon>Streptosporangiaceae</taxon>
        <taxon>Nonomuraea</taxon>
    </lineage>
</organism>
<name>A0ABV8G274_9ACTN</name>
<evidence type="ECO:0000313" key="1">
    <source>
        <dbReference type="EMBL" id="MFC4006668.1"/>
    </source>
</evidence>
<dbReference type="EMBL" id="JBHSBI010000002">
    <property type="protein sequence ID" value="MFC4006668.1"/>
    <property type="molecule type" value="Genomic_DNA"/>
</dbReference>
<gene>
    <name evidence="1" type="ORF">ACFOY2_05515</name>
</gene>